<organism evidence="2 3">
    <name type="scientific">Bacteriovorax stolpii</name>
    <name type="common">Bdellovibrio stolpii</name>
    <dbReference type="NCBI Taxonomy" id="960"/>
    <lineage>
        <taxon>Bacteria</taxon>
        <taxon>Pseudomonadati</taxon>
        <taxon>Bdellovibrionota</taxon>
        <taxon>Bacteriovoracia</taxon>
        <taxon>Bacteriovoracales</taxon>
        <taxon>Bacteriovoracaceae</taxon>
        <taxon>Bacteriovorax</taxon>
    </lineage>
</organism>
<gene>
    <name evidence="2" type="ORF">C0V70_04125</name>
</gene>
<keyword evidence="3" id="KW-1185">Reference proteome</keyword>
<dbReference type="InterPro" id="IPR011108">
    <property type="entry name" value="RMMBL"/>
</dbReference>
<dbReference type="RefSeq" id="WP_102242606.1">
    <property type="nucleotide sequence ID" value="NZ_CP025704.1"/>
</dbReference>
<protein>
    <submittedName>
        <fullName evidence="2">Uncharacterized protein</fullName>
    </submittedName>
</protein>
<evidence type="ECO:0000256" key="1">
    <source>
        <dbReference type="ARBA" id="ARBA00022801"/>
    </source>
</evidence>
<name>A0A2K9NP65_BACTC</name>
<dbReference type="SMART" id="SM01027">
    <property type="entry name" value="Beta-Casp"/>
    <property type="match status" value="1"/>
</dbReference>
<dbReference type="CDD" id="cd16295">
    <property type="entry name" value="TTHA0252-CPSF-like_MBL-fold"/>
    <property type="match status" value="1"/>
</dbReference>
<dbReference type="EMBL" id="CP025704">
    <property type="protein sequence ID" value="AUN97311.1"/>
    <property type="molecule type" value="Genomic_DNA"/>
</dbReference>
<evidence type="ECO:0000313" key="2">
    <source>
        <dbReference type="EMBL" id="AUN97311.1"/>
    </source>
</evidence>
<dbReference type="Proteomes" id="UP000235584">
    <property type="component" value="Chromosome"/>
</dbReference>
<dbReference type="Gene3D" id="3.60.15.10">
    <property type="entry name" value="Ribonuclease Z/Hydroxyacylglutathione hydrolase-like"/>
    <property type="match status" value="1"/>
</dbReference>
<proteinExistence type="predicted"/>
<reference evidence="2 3" key="1">
    <citation type="submission" date="2018-01" db="EMBL/GenBank/DDBJ databases">
        <title>Complete genome sequence of Bacteriovorax stolpii DSM12778.</title>
        <authorList>
            <person name="Tang B."/>
            <person name="Chang J."/>
        </authorList>
    </citation>
    <scope>NUCLEOTIDE SEQUENCE [LARGE SCALE GENOMIC DNA]</scope>
    <source>
        <strain evidence="2 3">DSM 12778</strain>
    </source>
</reference>
<dbReference type="Pfam" id="PF00753">
    <property type="entry name" value="Lactamase_B"/>
    <property type="match status" value="1"/>
</dbReference>
<dbReference type="Gene3D" id="3.40.50.10890">
    <property type="match status" value="1"/>
</dbReference>
<dbReference type="OrthoDB" id="5287904at2"/>
<dbReference type="KEGG" id="bsto:C0V70_04125"/>
<dbReference type="PANTHER" id="PTHR11203">
    <property type="entry name" value="CLEAVAGE AND POLYADENYLATION SPECIFICITY FACTOR FAMILY MEMBER"/>
    <property type="match status" value="1"/>
</dbReference>
<dbReference type="InterPro" id="IPR036866">
    <property type="entry name" value="RibonucZ/Hydroxyglut_hydro"/>
</dbReference>
<accession>A0A2K9NP65</accession>
<dbReference type="SMART" id="SM00849">
    <property type="entry name" value="Lactamase_B"/>
    <property type="match status" value="1"/>
</dbReference>
<dbReference type="GO" id="GO:0004521">
    <property type="term" value="F:RNA endonuclease activity"/>
    <property type="evidence" value="ECO:0007669"/>
    <property type="project" value="TreeGrafter"/>
</dbReference>
<dbReference type="GO" id="GO:0016787">
    <property type="term" value="F:hydrolase activity"/>
    <property type="evidence" value="ECO:0007669"/>
    <property type="project" value="UniProtKB-KW"/>
</dbReference>
<sequence>MKLTFVGATDEVTGSMTLIQTPSGKVLVDCGMHQGSLESVQKNLDPLPFDPRDIKAIFLTHAHLDHSGSIPHLVKLGFRGSIFCTRATMKLALLIMADSAHIIEETENHPLKNYYGVEEVVKTTSFFVVKEMGSTFSFLDLKVSMLPAGHILGAVSYLFEDEDKKRVVFSGDLGRHDDPLNSPPPPCPKADVVVLESTYGGKLRKGDLQKDLADFLKLVKKESKVGIIASFAVSRAQLLITLIHQYNFEHPEDKVRFVIDGPMMSGANRIYQQFTELTEMAEELRHALGDVEVIDNIREWHSIQKQKGPIVIISSSGMITGGRIWRYLENWQADKNAVLFLPGYQAANTAGRKLSEGAREVKNEEGKIIHWSGSVISSQAFSSHADQDELIEWISELDKSTHIYLNHGDPDAKVALRKKLKSLGFEKCDIAQAEN</sequence>
<dbReference type="Pfam" id="PF10996">
    <property type="entry name" value="Beta-Casp"/>
    <property type="match status" value="1"/>
</dbReference>
<keyword evidence="1" id="KW-0378">Hydrolase</keyword>
<dbReference type="PANTHER" id="PTHR11203:SF37">
    <property type="entry name" value="INTEGRATOR COMPLEX SUBUNIT 11"/>
    <property type="match status" value="1"/>
</dbReference>
<dbReference type="InterPro" id="IPR022712">
    <property type="entry name" value="Beta_Casp"/>
</dbReference>
<dbReference type="SUPFAM" id="SSF56281">
    <property type="entry name" value="Metallo-hydrolase/oxidoreductase"/>
    <property type="match status" value="1"/>
</dbReference>
<dbReference type="InterPro" id="IPR050698">
    <property type="entry name" value="MBL"/>
</dbReference>
<dbReference type="AlphaFoldDB" id="A0A2K9NP65"/>
<dbReference type="InterPro" id="IPR001279">
    <property type="entry name" value="Metallo-B-lactamas"/>
</dbReference>
<evidence type="ECO:0000313" key="3">
    <source>
        <dbReference type="Proteomes" id="UP000235584"/>
    </source>
</evidence>
<dbReference type="Pfam" id="PF07521">
    <property type="entry name" value="RMMBL"/>
    <property type="match status" value="1"/>
</dbReference>